<keyword evidence="8" id="KW-1185">Reference proteome</keyword>
<dbReference type="PROSITE" id="PS01360">
    <property type="entry name" value="ZF_MYND_1"/>
    <property type="match status" value="1"/>
</dbReference>
<dbReference type="SUPFAM" id="SSF144232">
    <property type="entry name" value="HIT/MYND zinc finger-like"/>
    <property type="match status" value="1"/>
</dbReference>
<proteinExistence type="predicted"/>
<dbReference type="GO" id="GO:0008270">
    <property type="term" value="F:zinc ion binding"/>
    <property type="evidence" value="ECO:0007669"/>
    <property type="project" value="UniProtKB-KW"/>
</dbReference>
<dbReference type="Gramene" id="PNW79834">
    <property type="protein sequence ID" value="PNW79834"/>
    <property type="gene ID" value="CHLRE_08g368550v5"/>
</dbReference>
<dbReference type="PROSITE" id="PS50865">
    <property type="entry name" value="ZF_MYND_2"/>
    <property type="match status" value="1"/>
</dbReference>
<dbReference type="AlphaFoldDB" id="A0A2K3DH15"/>
<dbReference type="GeneID" id="5721708"/>
<evidence type="ECO:0000313" key="7">
    <source>
        <dbReference type="EMBL" id="PNW79834.1"/>
    </source>
</evidence>
<reference evidence="7 8" key="1">
    <citation type="journal article" date="2007" name="Science">
        <title>The Chlamydomonas genome reveals the evolution of key animal and plant functions.</title>
        <authorList>
            <person name="Merchant S.S."/>
            <person name="Prochnik S.E."/>
            <person name="Vallon O."/>
            <person name="Harris E.H."/>
            <person name="Karpowicz S.J."/>
            <person name="Witman G.B."/>
            <person name="Terry A."/>
            <person name="Salamov A."/>
            <person name="Fritz-Laylin L.K."/>
            <person name="Marechal-Drouard L."/>
            <person name="Marshall W.F."/>
            <person name="Qu L.H."/>
            <person name="Nelson D.R."/>
            <person name="Sanderfoot A.A."/>
            <person name="Spalding M.H."/>
            <person name="Kapitonov V.V."/>
            <person name="Ren Q."/>
            <person name="Ferris P."/>
            <person name="Lindquist E."/>
            <person name="Shapiro H."/>
            <person name="Lucas S.M."/>
            <person name="Grimwood J."/>
            <person name="Schmutz J."/>
            <person name="Cardol P."/>
            <person name="Cerutti H."/>
            <person name="Chanfreau G."/>
            <person name="Chen C.L."/>
            <person name="Cognat V."/>
            <person name="Croft M.T."/>
            <person name="Dent R."/>
            <person name="Dutcher S."/>
            <person name="Fernandez E."/>
            <person name="Fukuzawa H."/>
            <person name="Gonzalez-Ballester D."/>
            <person name="Gonzalez-Halphen D."/>
            <person name="Hallmann A."/>
            <person name="Hanikenne M."/>
            <person name="Hippler M."/>
            <person name="Inwood W."/>
            <person name="Jabbari K."/>
            <person name="Kalanon M."/>
            <person name="Kuras R."/>
            <person name="Lefebvre P.A."/>
            <person name="Lemaire S.D."/>
            <person name="Lobanov A.V."/>
            <person name="Lohr M."/>
            <person name="Manuell A."/>
            <person name="Meier I."/>
            <person name="Mets L."/>
            <person name="Mittag M."/>
            <person name="Mittelmeier T."/>
            <person name="Moroney J.V."/>
            <person name="Moseley J."/>
            <person name="Napoli C."/>
            <person name="Nedelcu A.M."/>
            <person name="Niyogi K."/>
            <person name="Novoselov S.V."/>
            <person name="Paulsen I.T."/>
            <person name="Pazour G."/>
            <person name="Purton S."/>
            <person name="Ral J.P."/>
            <person name="Riano-Pachon D.M."/>
            <person name="Riekhof W."/>
            <person name="Rymarquis L."/>
            <person name="Schroda M."/>
            <person name="Stern D."/>
            <person name="Umen J."/>
            <person name="Willows R."/>
            <person name="Wilson N."/>
            <person name="Zimmer S.L."/>
            <person name="Allmer J."/>
            <person name="Balk J."/>
            <person name="Bisova K."/>
            <person name="Chen C.J."/>
            <person name="Elias M."/>
            <person name="Gendler K."/>
            <person name="Hauser C."/>
            <person name="Lamb M.R."/>
            <person name="Ledford H."/>
            <person name="Long J.C."/>
            <person name="Minagawa J."/>
            <person name="Page M.D."/>
            <person name="Pan J."/>
            <person name="Pootakham W."/>
            <person name="Roje S."/>
            <person name="Rose A."/>
            <person name="Stahlberg E."/>
            <person name="Terauchi A.M."/>
            <person name="Yang P."/>
            <person name="Ball S."/>
            <person name="Bowler C."/>
            <person name="Dieckmann C.L."/>
            <person name="Gladyshev V.N."/>
            <person name="Green P."/>
            <person name="Jorgensen R."/>
            <person name="Mayfield S."/>
            <person name="Mueller-Roeber B."/>
            <person name="Rajamani S."/>
            <person name="Sayre R.T."/>
            <person name="Brokstein P."/>
            <person name="Dubchak I."/>
            <person name="Goodstein D."/>
            <person name="Hornick L."/>
            <person name="Huang Y.W."/>
            <person name="Jhaveri J."/>
            <person name="Luo Y."/>
            <person name="Martinez D."/>
            <person name="Ngau W.C."/>
            <person name="Otillar B."/>
            <person name="Poliakov A."/>
            <person name="Porter A."/>
            <person name="Szajkowski L."/>
            <person name="Werner G."/>
            <person name="Zhou K."/>
            <person name="Grigoriev I.V."/>
            <person name="Rokhsar D.S."/>
            <person name="Grossman A.R."/>
        </authorList>
    </citation>
    <scope>NUCLEOTIDE SEQUENCE [LARGE SCALE GENOMIC DNA]</scope>
    <source>
        <strain evidence="8">CC-503</strain>
    </source>
</reference>
<dbReference type="EMBL" id="CM008969">
    <property type="protein sequence ID" value="PNW79834.1"/>
    <property type="molecule type" value="Genomic_DNA"/>
</dbReference>
<keyword evidence="1" id="KW-0479">Metal-binding</keyword>
<name>A0A2K3DH15_CHLRE</name>
<feature type="compositionally biased region" description="Gly residues" evidence="5">
    <location>
        <begin position="168"/>
        <end position="178"/>
    </location>
</feature>
<dbReference type="ExpressionAtlas" id="A0A2K3DH15">
    <property type="expression patterns" value="baseline"/>
</dbReference>
<sequence>MPAARRAKVWYDKHRKCEDGSEHEGDLELITWNGKTDDGEKMGWGAVVIEEAEDHKRSFYNEYGGDQERFFEWWPQGFRWTCCGCTGDMPWGCDHHGTGSKPCKCDFCVMGKSLPPHISPLTSQQRKGLTLSRGPDPRSHNPAQAAISEVMRSLFGMDKPTKSSGSSGASGSGSGGSGSKPKPKAKAAKLDAAEKASAGAAGSGSKSSSGAAGSSGGAAGSSAMTAAAASAMRGGGSATGAGGAAAFAAATAAPAAEKRACAVCSAEQQADGKSLMLCAACKGVRYCGIDCQKADWPSHKAACKELRKRGAAQQAQSP</sequence>
<evidence type="ECO:0000313" key="8">
    <source>
        <dbReference type="Proteomes" id="UP000006906"/>
    </source>
</evidence>
<dbReference type="InParanoid" id="A0A2K3DH15"/>
<keyword evidence="3" id="KW-0862">Zinc</keyword>
<dbReference type="InterPro" id="IPR002893">
    <property type="entry name" value="Znf_MYND"/>
</dbReference>
<evidence type="ECO:0000259" key="6">
    <source>
        <dbReference type="PROSITE" id="PS50865"/>
    </source>
</evidence>
<evidence type="ECO:0000256" key="1">
    <source>
        <dbReference type="ARBA" id="ARBA00022723"/>
    </source>
</evidence>
<evidence type="ECO:0000256" key="3">
    <source>
        <dbReference type="ARBA" id="ARBA00022833"/>
    </source>
</evidence>
<dbReference type="KEGG" id="cre:CHLRE_08g368550v5"/>
<dbReference type="Pfam" id="PF01753">
    <property type="entry name" value="zf-MYND"/>
    <property type="match status" value="1"/>
</dbReference>
<gene>
    <name evidence="7" type="ORF">CHLRE_08g368550v5</name>
</gene>
<evidence type="ECO:0000256" key="4">
    <source>
        <dbReference type="PROSITE-ProRule" id="PRU00134"/>
    </source>
</evidence>
<feature type="region of interest" description="Disordered" evidence="5">
    <location>
        <begin position="116"/>
        <end position="142"/>
    </location>
</feature>
<dbReference type="PaxDb" id="3055-EDO95774"/>
<accession>A0A2K3DH15</accession>
<dbReference type="RefSeq" id="XP_042921981.1">
    <property type="nucleotide sequence ID" value="XM_043064980.1"/>
</dbReference>
<feature type="domain" description="MYND-type" evidence="6">
    <location>
        <begin position="261"/>
        <end position="303"/>
    </location>
</feature>
<evidence type="ECO:0000256" key="5">
    <source>
        <dbReference type="SAM" id="MobiDB-lite"/>
    </source>
</evidence>
<feature type="compositionally biased region" description="Low complexity" evidence="5">
    <location>
        <begin position="195"/>
        <end position="212"/>
    </location>
</feature>
<dbReference type="Proteomes" id="UP000006906">
    <property type="component" value="Chromosome 8"/>
</dbReference>
<dbReference type="Gene3D" id="6.10.140.2220">
    <property type="match status" value="1"/>
</dbReference>
<dbReference type="OrthoDB" id="550206at2759"/>
<feature type="region of interest" description="Disordered" evidence="5">
    <location>
        <begin position="156"/>
        <end position="220"/>
    </location>
</feature>
<keyword evidence="2 4" id="KW-0863">Zinc-finger</keyword>
<organism evidence="7 8">
    <name type="scientific">Chlamydomonas reinhardtii</name>
    <name type="common">Chlamydomonas smithii</name>
    <dbReference type="NCBI Taxonomy" id="3055"/>
    <lineage>
        <taxon>Eukaryota</taxon>
        <taxon>Viridiplantae</taxon>
        <taxon>Chlorophyta</taxon>
        <taxon>core chlorophytes</taxon>
        <taxon>Chlorophyceae</taxon>
        <taxon>CS clade</taxon>
        <taxon>Chlamydomonadales</taxon>
        <taxon>Chlamydomonadaceae</taxon>
        <taxon>Chlamydomonas</taxon>
    </lineage>
</organism>
<evidence type="ECO:0000256" key="2">
    <source>
        <dbReference type="ARBA" id="ARBA00022771"/>
    </source>
</evidence>
<protein>
    <recommendedName>
        <fullName evidence="6">MYND-type domain-containing protein</fullName>
    </recommendedName>
</protein>